<evidence type="ECO:0000256" key="5">
    <source>
        <dbReference type="ARBA" id="ARBA00023136"/>
    </source>
</evidence>
<keyword evidence="3 6" id="KW-0812">Transmembrane</keyword>
<keyword evidence="9" id="KW-1185">Reference proteome</keyword>
<comment type="subcellular location">
    <subcellularLocation>
        <location evidence="1">Cell membrane</location>
        <topology evidence="1">Multi-pass membrane protein</topology>
    </subcellularLocation>
</comment>
<evidence type="ECO:0000259" key="7">
    <source>
        <dbReference type="Pfam" id="PF06271"/>
    </source>
</evidence>
<evidence type="ECO:0000256" key="3">
    <source>
        <dbReference type="ARBA" id="ARBA00022692"/>
    </source>
</evidence>
<gene>
    <name evidence="8" type="ORF">LVJ81_02880</name>
</gene>
<evidence type="ECO:0000313" key="9">
    <source>
        <dbReference type="Proteomes" id="UP000832034"/>
    </source>
</evidence>
<feature type="transmembrane region" description="Helical" evidence="6">
    <location>
        <begin position="34"/>
        <end position="56"/>
    </location>
</feature>
<sequence>MQDFKEIYQSTQLEKSHIEDDYDEFELANPGKRIAAYILNYLIGAVAYIPLIWGVVEIAGGYSGMNPESNIQPELSGFGIGLTMLGGVLILGFLIFQAVLMSKTGQSLGKRIMKIKVVDEEGENPGFKGVVLMREIVPNLALTVIAMIPFIGGIIQFGFWIACLVMLFLIDRNRQTLQDLIAKTYVVDAD</sequence>
<evidence type="ECO:0000313" key="8">
    <source>
        <dbReference type="EMBL" id="UOO92998.1"/>
    </source>
</evidence>
<name>A0ABY4ECB9_VITST</name>
<keyword evidence="4 6" id="KW-1133">Transmembrane helix</keyword>
<keyword evidence="5 6" id="KW-0472">Membrane</keyword>
<feature type="transmembrane region" description="Helical" evidence="6">
    <location>
        <begin position="76"/>
        <end position="101"/>
    </location>
</feature>
<organism evidence="8 9">
    <name type="scientific">Vitreoscilla stercoraria</name>
    <dbReference type="NCBI Taxonomy" id="61"/>
    <lineage>
        <taxon>Bacteria</taxon>
        <taxon>Pseudomonadati</taxon>
        <taxon>Pseudomonadota</taxon>
        <taxon>Betaproteobacteria</taxon>
        <taxon>Neisseriales</taxon>
        <taxon>Neisseriaceae</taxon>
        <taxon>Vitreoscilla</taxon>
    </lineage>
</organism>
<feature type="domain" description="RDD" evidence="7">
    <location>
        <begin position="28"/>
        <end position="183"/>
    </location>
</feature>
<accession>A0ABY4ECB9</accession>
<evidence type="ECO:0000256" key="2">
    <source>
        <dbReference type="ARBA" id="ARBA00022475"/>
    </source>
</evidence>
<feature type="transmembrane region" description="Helical" evidence="6">
    <location>
        <begin position="140"/>
        <end position="170"/>
    </location>
</feature>
<proteinExistence type="predicted"/>
<dbReference type="EMBL" id="CP091512">
    <property type="protein sequence ID" value="UOO92998.1"/>
    <property type="molecule type" value="Genomic_DNA"/>
</dbReference>
<evidence type="ECO:0000256" key="6">
    <source>
        <dbReference type="SAM" id="Phobius"/>
    </source>
</evidence>
<keyword evidence="2" id="KW-1003">Cell membrane</keyword>
<dbReference type="RefSeq" id="WP_019958085.1">
    <property type="nucleotide sequence ID" value="NZ_CP091512.1"/>
</dbReference>
<protein>
    <submittedName>
        <fullName evidence="8">RDD family protein</fullName>
    </submittedName>
</protein>
<dbReference type="Pfam" id="PF06271">
    <property type="entry name" value="RDD"/>
    <property type="match status" value="1"/>
</dbReference>
<reference evidence="8" key="2">
    <citation type="journal article" date="2022" name="Res Sq">
        <title>Evolution of multicellular longitudinally dividing oral cavity symbionts (Neisseriaceae).</title>
        <authorList>
            <person name="Nyongesa S."/>
            <person name="Weber P."/>
            <person name="Bernet E."/>
            <person name="Pullido F."/>
            <person name="Nieckarz M."/>
            <person name="Delaby M."/>
            <person name="Nieves C."/>
            <person name="Viehboeck T."/>
            <person name="Krause N."/>
            <person name="Rivera-Millot A."/>
            <person name="Nakamura A."/>
            <person name="Vischer N."/>
            <person name="VanNieuwenhze M."/>
            <person name="Brun Y."/>
            <person name="Cava F."/>
            <person name="Bulgheresi S."/>
            <person name="Veyrier F."/>
        </authorList>
    </citation>
    <scope>NUCLEOTIDE SEQUENCE</scope>
    <source>
        <strain evidence="8">SAG 1488-6</strain>
    </source>
</reference>
<dbReference type="InterPro" id="IPR010432">
    <property type="entry name" value="RDD"/>
</dbReference>
<dbReference type="PANTHER" id="PTHR36115">
    <property type="entry name" value="PROLINE-RICH ANTIGEN HOMOLOG-RELATED"/>
    <property type="match status" value="1"/>
</dbReference>
<evidence type="ECO:0000256" key="4">
    <source>
        <dbReference type="ARBA" id="ARBA00022989"/>
    </source>
</evidence>
<dbReference type="Proteomes" id="UP000832034">
    <property type="component" value="Chromosome"/>
</dbReference>
<dbReference type="PANTHER" id="PTHR36115:SF4">
    <property type="entry name" value="MEMBRANE PROTEIN"/>
    <property type="match status" value="1"/>
</dbReference>
<reference evidence="8" key="1">
    <citation type="submission" date="2021-12" db="EMBL/GenBank/DDBJ databases">
        <authorList>
            <person name="Veyrier F.J."/>
        </authorList>
    </citation>
    <scope>NUCLEOTIDE SEQUENCE</scope>
    <source>
        <strain evidence="8">SAG 1488-6</strain>
    </source>
</reference>
<evidence type="ECO:0000256" key="1">
    <source>
        <dbReference type="ARBA" id="ARBA00004651"/>
    </source>
</evidence>
<dbReference type="InterPro" id="IPR051791">
    <property type="entry name" value="Pra-immunoreactive"/>
</dbReference>